<evidence type="ECO:0000313" key="14">
    <source>
        <dbReference type="Proteomes" id="UP000262939"/>
    </source>
</evidence>
<dbReference type="GO" id="GO:0009231">
    <property type="term" value="P:riboflavin biosynthetic process"/>
    <property type="evidence" value="ECO:0007669"/>
    <property type="project" value="InterPro"/>
</dbReference>
<comment type="catalytic activity">
    <reaction evidence="11">
        <text>FMN + ATP + H(+) = FAD + diphosphate</text>
        <dbReference type="Rhea" id="RHEA:17237"/>
        <dbReference type="ChEBI" id="CHEBI:15378"/>
        <dbReference type="ChEBI" id="CHEBI:30616"/>
        <dbReference type="ChEBI" id="CHEBI:33019"/>
        <dbReference type="ChEBI" id="CHEBI:57692"/>
        <dbReference type="ChEBI" id="CHEBI:58210"/>
        <dbReference type="EC" id="2.7.7.2"/>
    </reaction>
</comment>
<dbReference type="GO" id="GO:0008531">
    <property type="term" value="F:riboflavin kinase activity"/>
    <property type="evidence" value="ECO:0007669"/>
    <property type="project" value="TreeGrafter"/>
</dbReference>
<evidence type="ECO:0000256" key="4">
    <source>
        <dbReference type="ARBA" id="ARBA00022630"/>
    </source>
</evidence>
<keyword evidence="10" id="KW-0067">ATP-binding</keyword>
<comment type="caution">
    <text evidence="13">The sequence shown here is derived from an EMBL/GenBank/DDBJ whole genome shotgun (WGS) entry which is preliminary data.</text>
</comment>
<evidence type="ECO:0000256" key="9">
    <source>
        <dbReference type="ARBA" id="ARBA00022827"/>
    </source>
</evidence>
<keyword evidence="8" id="KW-0547">Nucleotide-binding</keyword>
<dbReference type="GO" id="GO:0009398">
    <property type="term" value="P:FMN biosynthetic process"/>
    <property type="evidence" value="ECO:0007669"/>
    <property type="project" value="TreeGrafter"/>
</dbReference>
<dbReference type="EMBL" id="QVTD01000008">
    <property type="protein sequence ID" value="RFU62961.1"/>
    <property type="molecule type" value="Genomic_DNA"/>
</dbReference>
<keyword evidence="14" id="KW-1185">Reference proteome</keyword>
<dbReference type="GO" id="GO:0006747">
    <property type="term" value="P:FAD biosynthetic process"/>
    <property type="evidence" value="ECO:0007669"/>
    <property type="project" value="UniProtKB-UniPathway"/>
</dbReference>
<feature type="domain" description="FAD synthetase" evidence="12">
    <location>
        <begin position="12"/>
        <end position="154"/>
    </location>
</feature>
<dbReference type="PANTHER" id="PTHR22749:SF6">
    <property type="entry name" value="RIBOFLAVIN KINASE"/>
    <property type="match status" value="1"/>
</dbReference>
<evidence type="ECO:0000256" key="3">
    <source>
        <dbReference type="ARBA" id="ARBA00012393"/>
    </source>
</evidence>
<dbReference type="AlphaFoldDB" id="A0A372LB04"/>
<protein>
    <recommendedName>
        <fullName evidence="3">FAD synthase</fullName>
        <ecNumber evidence="3">2.7.7.2</ecNumber>
    </recommendedName>
</protein>
<evidence type="ECO:0000256" key="7">
    <source>
        <dbReference type="ARBA" id="ARBA00022695"/>
    </source>
</evidence>
<proteinExistence type="inferred from homology"/>
<accession>A0A372LB04</accession>
<comment type="similarity">
    <text evidence="2">Belongs to the RibF family.</text>
</comment>
<dbReference type="Proteomes" id="UP000262939">
    <property type="component" value="Unassembled WGS sequence"/>
</dbReference>
<keyword evidence="5" id="KW-0288">FMN</keyword>
<reference evidence="13 14" key="1">
    <citation type="submission" date="2018-08" db="EMBL/GenBank/DDBJ databases">
        <title>Bacillus chawlae sp. nov., Bacillus glennii sp. nov., and Bacillus saganii sp. nov. Isolated from the Vehicle Assembly Building at Kennedy Space Center where the Viking Spacecraft were Assembled.</title>
        <authorList>
            <person name="Seuylemezian A."/>
            <person name="Vaishampayan P."/>
        </authorList>
    </citation>
    <scope>NUCLEOTIDE SEQUENCE [LARGE SCALE GENOMIC DNA]</scope>
    <source>
        <strain evidence="13 14">V44-8</strain>
    </source>
</reference>
<evidence type="ECO:0000256" key="6">
    <source>
        <dbReference type="ARBA" id="ARBA00022679"/>
    </source>
</evidence>
<dbReference type="InterPro" id="IPR023468">
    <property type="entry name" value="Riboflavin_kinase"/>
</dbReference>
<evidence type="ECO:0000256" key="5">
    <source>
        <dbReference type="ARBA" id="ARBA00022643"/>
    </source>
</evidence>
<dbReference type="OrthoDB" id="9803667at2"/>
<evidence type="ECO:0000256" key="2">
    <source>
        <dbReference type="ARBA" id="ARBA00010214"/>
    </source>
</evidence>
<dbReference type="UniPathway" id="UPA00277">
    <property type="reaction ID" value="UER00407"/>
</dbReference>
<comment type="pathway">
    <text evidence="1">Cofactor biosynthesis; FAD biosynthesis; FAD from FMN: step 1/1.</text>
</comment>
<dbReference type="CDD" id="cd02064">
    <property type="entry name" value="FAD_synthetase_N"/>
    <property type="match status" value="1"/>
</dbReference>
<dbReference type="Pfam" id="PF06574">
    <property type="entry name" value="FAD_syn"/>
    <property type="match status" value="1"/>
</dbReference>
<dbReference type="EC" id="2.7.7.2" evidence="3"/>
<keyword evidence="6" id="KW-0808">Transferase</keyword>
<evidence type="ECO:0000256" key="1">
    <source>
        <dbReference type="ARBA" id="ARBA00004726"/>
    </source>
</evidence>
<evidence type="ECO:0000256" key="11">
    <source>
        <dbReference type="ARBA" id="ARBA00049494"/>
    </source>
</evidence>
<dbReference type="PANTHER" id="PTHR22749">
    <property type="entry name" value="RIBOFLAVIN KINASE/FMN ADENYLYLTRANSFERASE"/>
    <property type="match status" value="1"/>
</dbReference>
<dbReference type="GO" id="GO:0005524">
    <property type="term" value="F:ATP binding"/>
    <property type="evidence" value="ECO:0007669"/>
    <property type="project" value="UniProtKB-KW"/>
</dbReference>
<dbReference type="InterPro" id="IPR014729">
    <property type="entry name" value="Rossmann-like_a/b/a_fold"/>
</dbReference>
<evidence type="ECO:0000256" key="10">
    <source>
        <dbReference type="ARBA" id="ARBA00022840"/>
    </source>
</evidence>
<dbReference type="Gene3D" id="3.40.50.620">
    <property type="entry name" value="HUPs"/>
    <property type="match status" value="1"/>
</dbReference>
<evidence type="ECO:0000256" key="8">
    <source>
        <dbReference type="ARBA" id="ARBA00022741"/>
    </source>
</evidence>
<dbReference type="RefSeq" id="WP_117323088.1">
    <property type="nucleotide sequence ID" value="NZ_QVTD01000008.1"/>
</dbReference>
<evidence type="ECO:0000259" key="12">
    <source>
        <dbReference type="Pfam" id="PF06574"/>
    </source>
</evidence>
<dbReference type="InterPro" id="IPR015864">
    <property type="entry name" value="FAD_synthase"/>
</dbReference>
<keyword evidence="9" id="KW-0274">FAD</keyword>
<evidence type="ECO:0000313" key="13">
    <source>
        <dbReference type="EMBL" id="RFU62961.1"/>
    </source>
</evidence>
<name>A0A372LB04_9BACI</name>
<organism evidence="13 14">
    <name type="scientific">Peribacillus glennii</name>
    <dbReference type="NCBI Taxonomy" id="2303991"/>
    <lineage>
        <taxon>Bacteria</taxon>
        <taxon>Bacillati</taxon>
        <taxon>Bacillota</taxon>
        <taxon>Bacilli</taxon>
        <taxon>Bacillales</taxon>
        <taxon>Bacillaceae</taxon>
        <taxon>Peribacillus</taxon>
    </lineage>
</organism>
<sequence>MKVIRNGILSLKHSVLTIGAFDGIHLGHQSLIVKTVNRARELAVPSVVYTFDPPPRVYFQKQMLLTTVQEKLVFLRKLGVDYTVIANFDTYFLSKSAAEFIEELKSLAPHEIWIGPDFQFGKGKTGSIKDLSEQFNTYTFPVVKCSKGEIISSTRIRKLLGNQQQQLAHELLGRNRLQKID</sequence>
<keyword evidence="4" id="KW-0285">Flavoprotein</keyword>
<gene>
    <name evidence="13" type="ORF">D0466_13530</name>
</gene>
<dbReference type="GO" id="GO:0003919">
    <property type="term" value="F:FMN adenylyltransferase activity"/>
    <property type="evidence" value="ECO:0007669"/>
    <property type="project" value="UniProtKB-EC"/>
</dbReference>
<keyword evidence="7" id="KW-0548">Nucleotidyltransferase</keyword>
<dbReference type="SUPFAM" id="SSF52374">
    <property type="entry name" value="Nucleotidylyl transferase"/>
    <property type="match status" value="1"/>
</dbReference>